<sequence length="1510" mass="164590">MEPTAKGRTEKNFSYVVRAPSSDGFDVMNVDVKIDTSWVFQDVEDSDGEQEARSPRADPGTLRKQLESSEQKLLAAMDKYVMSESGLRSRIQELELSERQLLHKVDQLSARVKQEQSAAVRAQEKLQALQGEFASQVLEKERAARRQRCRLRRLRERLRRQDEALGRQAEALERCRRTQRRQLGLVREQERGLREQVRRLERDVRRLCRAAGLLLAELDAPAPAPGSPCPPGPAGARGVSGEAAELRALQAERERERERERAEAARRLREQRDTERRLRGQLEDLRCCIYELKLSEIGLQGQVEDLAQQNQSLRQALGARAPGESARSPAAAGHCSPVTLSRIQDEPLSPPREDPPDAPKRQDPQATLGSTGAPGPRGSAGQPSEGRCSWGCIGAGQGPLVVVPGLETRDGSLEDITGSDRGQPIPSEPSMDEQALLLVCGCPSGQYRDSSLLPVELAWISEQRLAAAQAQGSFLLVQTSTLPPWGPAGDPPSLPPPLLLQETSPQESQMEQVLDARPSPAPRASGQPGQDRHWEKSHKASLCQESPETSSQRFPRRGPRDLKDPWKEGGGPEWRTEEQGVRKAAGRKEEDLGGKSKLSQESRENPSLWAGVGAPEGVLIENGALETQASASCPGPGPQSPLPLLQQEASMSTEGPTALSGRGREGGLSSEEEEKEKEHPTARALGAQRPSPAGAQLLAGPAKEETLVWSGNALHLQEESPGDEGQKEKEEEAWPLEGSSLGHSDILEEPGPMECAGRDTLFPAAEGGLTLSPRLAFSPKGTEPISSPWVLSKGSGGSELRIDEFEKEMEACFQQLSILELGGGGRWQQASRLAGESRSVALKWHSCQGNAYSWQGLGNQGLEMCLAREVKPGETRAGGRPGEMEAVGASAGLPGMVTDLDHMSPGPEWPSELGQNQAPRAFERQRRRFHQLISGLKIERSQFLHDNAELRADRERCHRKLCILEKERDRNVTRIATLERENSMLLGDITDFKGELDQSWQVISDLEDCNAKSYGKISELEEENEKLKGHLAQLQKAALESVRKSKGVMEHVTLENRELKALISELGVSHEELMKGVVLGIEDSVRAFRGEHAHLLRRVCVLETEVMLGASTAVGRSVGAEEGLQGEGKMPGDKGNAVDRGVQVTPLSGQLTTRAHGPPSVAKSGVAGRWMGPALGTENSRYDANSAAPSLAWGSAEVSPHGSISGAGAKEAHLGEEEKRPRCPTDPGRAPRALSHGPQLQDLEADTPREDLRLQVQQLRHQGLTLQCQLRDLTSAYREATCLRDQLKSELHELRKKQHEANFAVAPLKAKLASLVQKCRERNHLITHLLQELRRHGLANHLLSETAQSMVDDVALAEYAATFLAPGLPETSHHLDVESEKAGVVGAQKSLLNLKMDSVSIQRPLHSESRPVPEAEWPAQMARLDSPKLPLPSGLTPAPGVCPATATVETALSAQSWREEGGPSCPILLQADGLPPPPELLSPARILALHKELRQSICSNSQVNKSPLEF</sequence>
<feature type="coiled-coil region" evidence="1">
    <location>
        <begin position="91"/>
        <end position="210"/>
    </location>
</feature>
<protein>
    <submittedName>
        <fullName evidence="3">(raccoon dog) hypothetical protein</fullName>
    </submittedName>
</protein>
<evidence type="ECO:0000313" key="4">
    <source>
        <dbReference type="Proteomes" id="UP000645828"/>
    </source>
</evidence>
<dbReference type="EMBL" id="CAJHUB010000676">
    <property type="protein sequence ID" value="CAD7675899.1"/>
    <property type="molecule type" value="Genomic_DNA"/>
</dbReference>
<feature type="region of interest" description="Disordered" evidence="2">
    <location>
        <begin position="1148"/>
        <end position="1168"/>
    </location>
</feature>
<organism evidence="3 4">
    <name type="scientific">Nyctereutes procyonoides</name>
    <name type="common">Raccoon dog</name>
    <name type="synonym">Canis procyonoides</name>
    <dbReference type="NCBI Taxonomy" id="34880"/>
    <lineage>
        <taxon>Eukaryota</taxon>
        <taxon>Metazoa</taxon>
        <taxon>Chordata</taxon>
        <taxon>Craniata</taxon>
        <taxon>Vertebrata</taxon>
        <taxon>Euteleostomi</taxon>
        <taxon>Mammalia</taxon>
        <taxon>Eutheria</taxon>
        <taxon>Laurasiatheria</taxon>
        <taxon>Carnivora</taxon>
        <taxon>Caniformia</taxon>
        <taxon>Canidae</taxon>
        <taxon>Nyctereutes</taxon>
    </lineage>
</organism>
<feature type="region of interest" description="Disordered" evidence="2">
    <location>
        <begin position="43"/>
        <end position="64"/>
    </location>
</feature>
<feature type="region of interest" description="Disordered" evidence="2">
    <location>
        <begin position="221"/>
        <end position="240"/>
    </location>
</feature>
<feature type="compositionally biased region" description="Basic and acidic residues" evidence="2">
    <location>
        <begin position="574"/>
        <end position="604"/>
    </location>
</feature>
<accession>A0A811YH93</accession>
<gene>
    <name evidence="3" type="ORF">NYPRO_LOCUS8694</name>
</gene>
<dbReference type="PANTHER" id="PTHR36866">
    <property type="entry name" value="CHROMOSOME 4 OPEN READING FRAME 50"/>
    <property type="match status" value="1"/>
</dbReference>
<feature type="compositionally biased region" description="Polar residues" evidence="2">
    <location>
        <begin position="501"/>
        <end position="511"/>
    </location>
</feature>
<feature type="compositionally biased region" description="Pro residues" evidence="2">
    <location>
        <begin position="484"/>
        <end position="498"/>
    </location>
</feature>
<keyword evidence="1" id="KW-0175">Coiled coil</keyword>
<feature type="compositionally biased region" description="Basic and acidic residues" evidence="2">
    <location>
        <begin position="351"/>
        <end position="363"/>
    </location>
</feature>
<keyword evidence="4" id="KW-1185">Reference proteome</keyword>
<feature type="compositionally biased region" description="Pro residues" evidence="2">
    <location>
        <begin position="222"/>
        <end position="233"/>
    </location>
</feature>
<feature type="coiled-coil region" evidence="1">
    <location>
        <begin position="1270"/>
        <end position="1297"/>
    </location>
</feature>
<evidence type="ECO:0000256" key="1">
    <source>
        <dbReference type="SAM" id="Coils"/>
    </source>
</evidence>
<feature type="compositionally biased region" description="Basic and acidic residues" evidence="2">
    <location>
        <begin position="558"/>
        <end position="567"/>
    </location>
</feature>
<proteinExistence type="predicted"/>
<name>A0A811YH93_NYCPR</name>
<feature type="region of interest" description="Disordered" evidence="2">
    <location>
        <begin position="1194"/>
        <end position="1241"/>
    </location>
</feature>
<reference evidence="3" key="1">
    <citation type="submission" date="2020-12" db="EMBL/GenBank/DDBJ databases">
        <authorList>
            <consortium name="Molecular Ecology Group"/>
        </authorList>
    </citation>
    <scope>NUCLEOTIDE SEQUENCE</scope>
    <source>
        <strain evidence="3">TBG_1078</strain>
    </source>
</reference>
<feature type="compositionally biased region" description="Basic and acidic residues" evidence="2">
    <location>
        <begin position="1210"/>
        <end position="1223"/>
    </location>
</feature>
<feature type="region of interest" description="Disordered" evidence="2">
    <location>
        <begin position="317"/>
        <end position="386"/>
    </location>
</feature>
<comment type="caution">
    <text evidence="3">The sequence shown here is derived from an EMBL/GenBank/DDBJ whole genome shotgun (WGS) entry which is preliminary data.</text>
</comment>
<evidence type="ECO:0000313" key="3">
    <source>
        <dbReference type="EMBL" id="CAD7675899.1"/>
    </source>
</evidence>
<evidence type="ECO:0000256" key="2">
    <source>
        <dbReference type="SAM" id="MobiDB-lite"/>
    </source>
</evidence>
<dbReference type="Proteomes" id="UP000645828">
    <property type="component" value="Unassembled WGS sequence"/>
</dbReference>
<feature type="compositionally biased region" description="Polar residues" evidence="2">
    <location>
        <begin position="543"/>
        <end position="553"/>
    </location>
</feature>
<dbReference type="Pfam" id="PF15030">
    <property type="entry name" value="DUF4527"/>
    <property type="match status" value="1"/>
</dbReference>
<dbReference type="PANTHER" id="PTHR36866:SF1">
    <property type="entry name" value="GENE 1043-RELATED"/>
    <property type="match status" value="1"/>
</dbReference>
<dbReference type="InterPro" id="IPR032771">
    <property type="entry name" value="DUF4527"/>
</dbReference>
<feature type="region of interest" description="Disordered" evidence="2">
    <location>
        <begin position="484"/>
        <end position="741"/>
    </location>
</feature>